<dbReference type="CDD" id="cd00085">
    <property type="entry name" value="HNHc"/>
    <property type="match status" value="1"/>
</dbReference>
<reference evidence="3 4" key="1">
    <citation type="submission" date="2016-01" db="EMBL/GenBank/DDBJ databases">
        <title>The new phylogeny of the genus Mycobacterium.</title>
        <authorList>
            <person name="Tarcisio F."/>
            <person name="Conor M."/>
            <person name="Antonella G."/>
            <person name="Elisabetta G."/>
            <person name="Giulia F.S."/>
            <person name="Sara T."/>
            <person name="Anna F."/>
            <person name="Clotilde B."/>
            <person name="Roberto B."/>
            <person name="Veronica D.S."/>
            <person name="Fabio R."/>
            <person name="Monica P."/>
            <person name="Olivier J."/>
            <person name="Enrico T."/>
            <person name="Nicola S."/>
        </authorList>
    </citation>
    <scope>NUCLEOTIDE SEQUENCE [LARGE SCALE GENOMIC DNA]</scope>
    <source>
        <strain evidence="3 4">DSM 44164</strain>
    </source>
</reference>
<dbReference type="InterPro" id="IPR003615">
    <property type="entry name" value="HNH_nuc"/>
</dbReference>
<comment type="caution">
    <text evidence="3">The sequence shown here is derived from an EMBL/GenBank/DDBJ whole genome shotgun (WGS) entry which is preliminary data.</text>
</comment>
<dbReference type="EMBL" id="LQPI01000046">
    <property type="protein sequence ID" value="ORW20163.1"/>
    <property type="molecule type" value="Genomic_DNA"/>
</dbReference>
<organism evidence="3 4">
    <name type="scientific">Mycolicibacter nonchromogenicus</name>
    <name type="common">Mycobacterium nonchromogenicum</name>
    <dbReference type="NCBI Taxonomy" id="1782"/>
    <lineage>
        <taxon>Bacteria</taxon>
        <taxon>Bacillati</taxon>
        <taxon>Actinomycetota</taxon>
        <taxon>Actinomycetes</taxon>
        <taxon>Mycobacteriales</taxon>
        <taxon>Mycobacteriaceae</taxon>
        <taxon>Mycolicibacter</taxon>
    </lineage>
</organism>
<dbReference type="RefSeq" id="WP_085138896.1">
    <property type="nucleotide sequence ID" value="NZ_LQPI01000046.1"/>
</dbReference>
<sequence length="488" mass="53176">MFERAWSTTTESSALVDRICASSRLQNQAAGQRLAAIGELDSLRARQHAANEQWVTDTFVAVAAEVAAALNVTEALAASFVRYARAMRDRLPQCGALLVAGNIDYWMFQSVVFRTDLITDPDVLARVDTVLAAKVARWSSLSQGRLAGYVDKIVALADRDAVRQIRRSQASREVVITDTGHGVSELYGRLLTPDARILDARLDALVATVCELDPRTRQQRRADALGALAAGADRLDCGCARRECPAAGKPSAKPVVIHVIAEQASLDGSSQTPGSLIGDDALIPAELLAELARTARLQPLRSPTEYAPERGYVPSRALADFVRCRDLTCRFPGCDKPAIDCDLDHTVPYADGGLTHASNLKALCRQHHLVKTFLRWTDQQLPDGTVIWRAPSGHTYVTTAGSALLFPQLCVPTGEVVVRPSGPRCAADHDRTLRVPQRTRTRAADHARYVAAERSQNRKAREARRAARQATWFPAVAPANTDEEPPPF</sequence>
<dbReference type="SMART" id="SM00507">
    <property type="entry name" value="HNHc"/>
    <property type="match status" value="1"/>
</dbReference>
<protein>
    <recommendedName>
        <fullName evidence="2">HNH nuclease domain-containing protein</fullName>
    </recommendedName>
</protein>
<dbReference type="AlphaFoldDB" id="A0A1X1Z9T4"/>
<keyword evidence="4" id="KW-1185">Reference proteome</keyword>
<dbReference type="Pfam" id="PF02720">
    <property type="entry name" value="DUF222"/>
    <property type="match status" value="1"/>
</dbReference>
<name>A0A1X1Z9T4_MYCNO</name>
<dbReference type="STRING" id="1782.AWC18_12240"/>
<evidence type="ECO:0000259" key="2">
    <source>
        <dbReference type="SMART" id="SM00507"/>
    </source>
</evidence>
<gene>
    <name evidence="3" type="ORF">AWC18_12240</name>
</gene>
<feature type="region of interest" description="Disordered" evidence="1">
    <location>
        <begin position="453"/>
        <end position="488"/>
    </location>
</feature>
<evidence type="ECO:0000313" key="4">
    <source>
        <dbReference type="Proteomes" id="UP000193108"/>
    </source>
</evidence>
<evidence type="ECO:0000256" key="1">
    <source>
        <dbReference type="SAM" id="MobiDB-lite"/>
    </source>
</evidence>
<proteinExistence type="predicted"/>
<accession>A0A1X1Z9T4</accession>
<feature type="domain" description="HNH nuclease" evidence="2">
    <location>
        <begin position="317"/>
        <end position="369"/>
    </location>
</feature>
<dbReference type="Gene3D" id="1.10.30.50">
    <property type="match status" value="1"/>
</dbReference>
<evidence type="ECO:0000313" key="3">
    <source>
        <dbReference type="EMBL" id="ORW20163.1"/>
    </source>
</evidence>
<dbReference type="InterPro" id="IPR003870">
    <property type="entry name" value="DUF222"/>
</dbReference>
<dbReference type="Proteomes" id="UP000193108">
    <property type="component" value="Unassembled WGS sequence"/>
</dbReference>
<feature type="compositionally biased region" description="Basic and acidic residues" evidence="1">
    <location>
        <begin position="455"/>
        <end position="465"/>
    </location>
</feature>